<dbReference type="Proteomes" id="UP000696573">
    <property type="component" value="Unassembled WGS sequence"/>
</dbReference>
<evidence type="ECO:0000313" key="2">
    <source>
        <dbReference type="Proteomes" id="UP000696573"/>
    </source>
</evidence>
<gene>
    <name evidence="1" type="ORF">CRHIZ90672A_00005597</name>
</gene>
<protein>
    <recommendedName>
        <fullName evidence="3">DJ-1/PfpI domain-containing protein</fullName>
    </recommendedName>
</protein>
<accession>A0A9N9YIW7</accession>
<organism evidence="1 2">
    <name type="scientific">Clonostachys rhizophaga</name>
    <dbReference type="NCBI Taxonomy" id="160324"/>
    <lineage>
        <taxon>Eukaryota</taxon>
        <taxon>Fungi</taxon>
        <taxon>Dikarya</taxon>
        <taxon>Ascomycota</taxon>
        <taxon>Pezizomycotina</taxon>
        <taxon>Sordariomycetes</taxon>
        <taxon>Hypocreomycetidae</taxon>
        <taxon>Hypocreales</taxon>
        <taxon>Bionectriaceae</taxon>
        <taxon>Clonostachys</taxon>
    </lineage>
</organism>
<dbReference type="EMBL" id="CABFNQ020000544">
    <property type="protein sequence ID" value="CAH0018966.1"/>
    <property type="molecule type" value="Genomic_DNA"/>
</dbReference>
<dbReference type="OrthoDB" id="4160064at2759"/>
<evidence type="ECO:0008006" key="3">
    <source>
        <dbReference type="Google" id="ProtNLM"/>
    </source>
</evidence>
<sequence>MIYDQCPRDLDIVIVGGPSKNHRPPAADRFMKDAWKQTPIWLTVSTGSMWLASSGVLDGIEATINKPFHTNATVLALDLHTNTNTTPNKPIPPSTISFKLTMASAAPQSTTQLSSLSSGLVYTLAASRFAAGAACVFAPSTMSGVMQMESLPGVTLLTRTFGVREAAVGGLTVLTLNKPESTKDLRRIIWTGIAVDTFDVISCLMVLASSDGTAMDLAAAKSTGGMGFCCILVGLYAIRSLGSL</sequence>
<evidence type="ECO:0000313" key="1">
    <source>
        <dbReference type="EMBL" id="CAH0018966.1"/>
    </source>
</evidence>
<name>A0A9N9YIW7_9HYPO</name>
<reference evidence="1" key="1">
    <citation type="submission" date="2021-10" db="EMBL/GenBank/DDBJ databases">
        <authorList>
            <person name="Piombo E."/>
        </authorList>
    </citation>
    <scope>NUCLEOTIDE SEQUENCE</scope>
</reference>
<dbReference type="SUPFAM" id="SSF52317">
    <property type="entry name" value="Class I glutamine amidotransferase-like"/>
    <property type="match status" value="1"/>
</dbReference>
<proteinExistence type="predicted"/>
<keyword evidence="2" id="KW-1185">Reference proteome</keyword>
<dbReference type="InterPro" id="IPR029062">
    <property type="entry name" value="Class_I_gatase-like"/>
</dbReference>
<dbReference type="AlphaFoldDB" id="A0A9N9YIW7"/>
<dbReference type="Gene3D" id="3.40.50.880">
    <property type="match status" value="1"/>
</dbReference>
<comment type="caution">
    <text evidence="1">The sequence shown here is derived from an EMBL/GenBank/DDBJ whole genome shotgun (WGS) entry which is preliminary data.</text>
</comment>